<evidence type="ECO:0000313" key="3">
    <source>
        <dbReference type="Proteomes" id="UP000190897"/>
    </source>
</evidence>
<accession>A0A1T5HD98</accession>
<dbReference type="GO" id="GO:0032259">
    <property type="term" value="P:methylation"/>
    <property type="evidence" value="ECO:0007669"/>
    <property type="project" value="UniProtKB-KW"/>
</dbReference>
<dbReference type="AlphaFoldDB" id="A0A1T5HD98"/>
<dbReference type="InterPro" id="IPR013216">
    <property type="entry name" value="Methyltransf_11"/>
</dbReference>
<feature type="domain" description="Methyltransferase type 11" evidence="1">
    <location>
        <begin position="47"/>
        <end position="135"/>
    </location>
</feature>
<dbReference type="OrthoDB" id="1524727at2"/>
<dbReference type="InterPro" id="IPR029063">
    <property type="entry name" value="SAM-dependent_MTases_sf"/>
</dbReference>
<keyword evidence="3" id="KW-1185">Reference proteome</keyword>
<protein>
    <submittedName>
        <fullName evidence="2">Ubiquinone/menaquinone biosynthesis C-methylase UbiE</fullName>
    </submittedName>
</protein>
<keyword evidence="2" id="KW-0489">Methyltransferase</keyword>
<keyword evidence="2" id="KW-0808">Transferase</keyword>
<dbReference type="Pfam" id="PF08241">
    <property type="entry name" value="Methyltransf_11"/>
    <property type="match status" value="1"/>
</dbReference>
<dbReference type="CDD" id="cd02440">
    <property type="entry name" value="AdoMet_MTases"/>
    <property type="match status" value="1"/>
</dbReference>
<organism evidence="2 3">
    <name type="scientific">Dyadobacter psychrophilus</name>
    <dbReference type="NCBI Taxonomy" id="651661"/>
    <lineage>
        <taxon>Bacteria</taxon>
        <taxon>Pseudomonadati</taxon>
        <taxon>Bacteroidota</taxon>
        <taxon>Cytophagia</taxon>
        <taxon>Cytophagales</taxon>
        <taxon>Spirosomataceae</taxon>
        <taxon>Dyadobacter</taxon>
    </lineage>
</organism>
<reference evidence="3" key="1">
    <citation type="submission" date="2017-02" db="EMBL/GenBank/DDBJ databases">
        <authorList>
            <person name="Varghese N."/>
            <person name="Submissions S."/>
        </authorList>
    </citation>
    <scope>NUCLEOTIDE SEQUENCE [LARGE SCALE GENOMIC DNA]</scope>
    <source>
        <strain evidence="3">DSM 22270</strain>
    </source>
</reference>
<dbReference type="EMBL" id="FUZA01000011">
    <property type="protein sequence ID" value="SKC18501.1"/>
    <property type="molecule type" value="Genomic_DNA"/>
</dbReference>
<gene>
    <name evidence="2" type="ORF">SAMN05660293_05318</name>
</gene>
<evidence type="ECO:0000313" key="2">
    <source>
        <dbReference type="EMBL" id="SKC18501.1"/>
    </source>
</evidence>
<dbReference type="GO" id="GO:0008757">
    <property type="term" value="F:S-adenosylmethionine-dependent methyltransferase activity"/>
    <property type="evidence" value="ECO:0007669"/>
    <property type="project" value="InterPro"/>
</dbReference>
<proteinExistence type="predicted"/>
<dbReference type="Proteomes" id="UP000190897">
    <property type="component" value="Unassembled WGS sequence"/>
</dbReference>
<name>A0A1T5HD98_9BACT</name>
<dbReference type="STRING" id="651661.SAMN05660293_05318"/>
<dbReference type="RefSeq" id="WP_082217750.1">
    <property type="nucleotide sequence ID" value="NZ_FUZA01000011.1"/>
</dbReference>
<sequence>MQISDNVKDSYSSQYNDDSVSWRNTGAKYKARNIVALSKNISFKNVLEVGAGEGSILSWLSQWDFCKDLNCVEISESGIGLIKSKNIKNVNDVLLFDGYQIPYPDNHFDLVICSHVLEHVEHERILLREIKRVSKYQIFEVPIDFSFYVDRKVKHFLSYGHINIYTPALLRFLLRSENFQVKSDICHLYNDEVIKPLFKNNPAGFYLTKFKHFILRLFPYLLGIKPNAYAVLTEKTEKDLSIF</sequence>
<dbReference type="Gene3D" id="3.40.50.150">
    <property type="entry name" value="Vaccinia Virus protein VP39"/>
    <property type="match status" value="1"/>
</dbReference>
<evidence type="ECO:0000259" key="1">
    <source>
        <dbReference type="Pfam" id="PF08241"/>
    </source>
</evidence>
<keyword evidence="2" id="KW-0830">Ubiquinone</keyword>
<dbReference type="SUPFAM" id="SSF53335">
    <property type="entry name" value="S-adenosyl-L-methionine-dependent methyltransferases"/>
    <property type="match status" value="1"/>
</dbReference>